<reference evidence="1" key="1">
    <citation type="submission" date="2018-02" db="EMBL/GenBank/DDBJ databases">
        <title>Rhizophora mucronata_Transcriptome.</title>
        <authorList>
            <person name="Meera S.P."/>
            <person name="Sreeshan A."/>
            <person name="Augustine A."/>
        </authorList>
    </citation>
    <scope>NUCLEOTIDE SEQUENCE</scope>
    <source>
        <tissue evidence="1">Leaf</tissue>
    </source>
</reference>
<sequence>MPAMVSTLHYVKACLLLLPLCAYYSILGAYHHANPIFGCQVGT</sequence>
<organism evidence="1">
    <name type="scientific">Rhizophora mucronata</name>
    <name type="common">Asiatic mangrove</name>
    <dbReference type="NCBI Taxonomy" id="61149"/>
    <lineage>
        <taxon>Eukaryota</taxon>
        <taxon>Viridiplantae</taxon>
        <taxon>Streptophyta</taxon>
        <taxon>Embryophyta</taxon>
        <taxon>Tracheophyta</taxon>
        <taxon>Spermatophyta</taxon>
        <taxon>Magnoliopsida</taxon>
        <taxon>eudicotyledons</taxon>
        <taxon>Gunneridae</taxon>
        <taxon>Pentapetalae</taxon>
        <taxon>rosids</taxon>
        <taxon>fabids</taxon>
        <taxon>Malpighiales</taxon>
        <taxon>Rhizophoraceae</taxon>
        <taxon>Rhizophora</taxon>
    </lineage>
</organism>
<accession>A0A2P2Q1I8</accession>
<dbReference type="AlphaFoldDB" id="A0A2P2Q1I8"/>
<name>A0A2P2Q1I8_RHIMU</name>
<protein>
    <submittedName>
        <fullName evidence="1">Uncharacterized protein</fullName>
    </submittedName>
</protein>
<evidence type="ECO:0000313" key="1">
    <source>
        <dbReference type="EMBL" id="MBX60835.1"/>
    </source>
</evidence>
<proteinExistence type="predicted"/>
<dbReference type="EMBL" id="GGEC01080351">
    <property type="protein sequence ID" value="MBX60835.1"/>
    <property type="molecule type" value="Transcribed_RNA"/>
</dbReference>